<dbReference type="PANTHER" id="PTHR47786:SF2">
    <property type="entry name" value="GLYCOSYL HYDROLASE FAMILY 13 CATALYTIC DOMAIN-CONTAINING PROTEIN"/>
    <property type="match status" value="1"/>
</dbReference>
<dbReference type="EMBL" id="CP003051">
    <property type="protein sequence ID" value="AGA92103.1"/>
    <property type="molecule type" value="Genomic_DNA"/>
</dbReference>
<name>L0GZC3_9GAMM</name>
<accession>L0GZC3</accession>
<dbReference type="STRING" id="765912.Thimo_3438"/>
<dbReference type="KEGG" id="tmb:Thimo_3438"/>
<organism evidence="2 3">
    <name type="scientific">Thioflavicoccus mobilis 8321</name>
    <dbReference type="NCBI Taxonomy" id="765912"/>
    <lineage>
        <taxon>Bacteria</taxon>
        <taxon>Pseudomonadati</taxon>
        <taxon>Pseudomonadota</taxon>
        <taxon>Gammaproteobacteria</taxon>
        <taxon>Chromatiales</taxon>
        <taxon>Chromatiaceae</taxon>
        <taxon>Thioflavicoccus</taxon>
    </lineage>
</organism>
<dbReference type="eggNOG" id="COG0366">
    <property type="taxonomic scope" value="Bacteria"/>
</dbReference>
<reference evidence="2 3" key="1">
    <citation type="submission" date="2011-09" db="EMBL/GenBank/DDBJ databases">
        <title>Complete sequence of chromosome of Thioflavicoccus mobilis 8321.</title>
        <authorList>
            <consortium name="US DOE Joint Genome Institute"/>
            <person name="Lucas S."/>
            <person name="Han J."/>
            <person name="Lapidus A."/>
            <person name="Cheng J.-F."/>
            <person name="Goodwin L."/>
            <person name="Pitluck S."/>
            <person name="Peters L."/>
            <person name="Ovchinnikova G."/>
            <person name="Lu M."/>
            <person name="Detter J.C."/>
            <person name="Han C."/>
            <person name="Tapia R."/>
            <person name="Land M."/>
            <person name="Hauser L."/>
            <person name="Kyrpides N."/>
            <person name="Ivanova N."/>
            <person name="Pagani I."/>
            <person name="Vogl K."/>
            <person name="Liu Z."/>
            <person name="Imhoff J."/>
            <person name="Thiel V."/>
            <person name="Frigaard N.-U."/>
            <person name="Bryant D."/>
            <person name="Woyke T."/>
        </authorList>
    </citation>
    <scope>NUCLEOTIDE SEQUENCE [LARGE SCALE GENOMIC DNA]</scope>
    <source>
        <strain evidence="2 3">8321</strain>
    </source>
</reference>
<dbReference type="OrthoDB" id="9805159at2"/>
<dbReference type="HOGENOM" id="CLU_051493_0_0_6"/>
<sequence length="426" mass="48516">MRIYNLFPPLAGRLPDWTPHLERAAALGFDWVFVNPIQTLGESGSLYSIADYFSINPTLLAPDSPLAPDEQVRAMTTQTERLGLRLMVDLVVNHCAHDASLVREHPEWFVRDGDGVAHPFCVEADGRKIVWGDLAQFDHRHGPDTEGLWRYCVSIVEYLIGLGFRGFRCDAAYQLPRPFWERLIGRIKERHPETLFVAETLGCSPEQTRETAEAGFDAIFNSAKWWDFHSPWLLDQYEATRRIAPSIGFPESHDTERLFAESDQNPQAMKQRYLFTALFSSGVMMPIGFEYGFRRRLHVVETRPEDWEEPAVDLSDFIREVNQIKVDHAIFHQEGETQQLGHANPAVLLLRKRSGQDGSRALIVLNKDPWNRQHFHADDLSHLLEARPIEVSPELGPERRGEPVAAPYSVDLEPGMARVFVSEPSG</sequence>
<dbReference type="InterPro" id="IPR017853">
    <property type="entry name" value="GH"/>
</dbReference>
<keyword evidence="3" id="KW-1185">Reference proteome</keyword>
<dbReference type="AlphaFoldDB" id="L0GZC3"/>
<dbReference type="Gene3D" id="3.20.20.80">
    <property type="entry name" value="Glycosidases"/>
    <property type="match status" value="1"/>
</dbReference>
<dbReference type="InterPro" id="IPR032792">
    <property type="entry name" value="AGL_glucanoTrfase"/>
</dbReference>
<evidence type="ECO:0000313" key="3">
    <source>
        <dbReference type="Proteomes" id="UP000010816"/>
    </source>
</evidence>
<keyword evidence="2" id="KW-0326">Glycosidase</keyword>
<dbReference type="SMART" id="SM00642">
    <property type="entry name" value="Aamy"/>
    <property type="match status" value="1"/>
</dbReference>
<dbReference type="PANTHER" id="PTHR47786">
    <property type="entry name" value="ALPHA-1,4-GLUCAN:MALTOSE-1-PHOSPHATE MALTOSYLTRANSFERASE"/>
    <property type="match status" value="1"/>
</dbReference>
<protein>
    <submittedName>
        <fullName evidence="2">Glycosidase</fullName>
    </submittedName>
</protein>
<dbReference type="InterPro" id="IPR006047">
    <property type="entry name" value="GH13_cat_dom"/>
</dbReference>
<dbReference type="Proteomes" id="UP000010816">
    <property type="component" value="Chromosome"/>
</dbReference>
<dbReference type="Pfam" id="PF14701">
    <property type="entry name" value="hDGE_amylase"/>
    <property type="match status" value="1"/>
</dbReference>
<keyword evidence="2" id="KW-0378">Hydrolase</keyword>
<dbReference type="SUPFAM" id="SSF51445">
    <property type="entry name" value="(Trans)glycosidases"/>
    <property type="match status" value="1"/>
</dbReference>
<evidence type="ECO:0000313" key="2">
    <source>
        <dbReference type="EMBL" id="AGA92103.1"/>
    </source>
</evidence>
<evidence type="ECO:0000259" key="1">
    <source>
        <dbReference type="SMART" id="SM00642"/>
    </source>
</evidence>
<gene>
    <name evidence="2" type="ORF">Thimo_3438</name>
</gene>
<dbReference type="RefSeq" id="WP_015282230.1">
    <property type="nucleotide sequence ID" value="NC_019940.1"/>
</dbReference>
<proteinExistence type="predicted"/>
<dbReference type="GO" id="GO:0016798">
    <property type="term" value="F:hydrolase activity, acting on glycosyl bonds"/>
    <property type="evidence" value="ECO:0007669"/>
    <property type="project" value="UniProtKB-KW"/>
</dbReference>
<dbReference type="GO" id="GO:0005975">
    <property type="term" value="P:carbohydrate metabolic process"/>
    <property type="evidence" value="ECO:0007669"/>
    <property type="project" value="InterPro"/>
</dbReference>
<feature type="domain" description="Glycosyl hydrolase family 13 catalytic" evidence="1">
    <location>
        <begin position="5"/>
        <end position="325"/>
    </location>
</feature>